<proteinExistence type="predicted"/>
<dbReference type="OrthoDB" id="1119072at2"/>
<organism evidence="3 4">
    <name type="scientific">Cesiribacter andamanensis AMV16</name>
    <dbReference type="NCBI Taxonomy" id="1279009"/>
    <lineage>
        <taxon>Bacteria</taxon>
        <taxon>Pseudomonadati</taxon>
        <taxon>Bacteroidota</taxon>
        <taxon>Cytophagia</taxon>
        <taxon>Cytophagales</taxon>
        <taxon>Cesiribacteraceae</taxon>
        <taxon>Cesiribacter</taxon>
    </lineage>
</organism>
<feature type="signal peptide" evidence="2">
    <location>
        <begin position="1"/>
        <end position="22"/>
    </location>
</feature>
<evidence type="ECO:0000313" key="3">
    <source>
        <dbReference type="EMBL" id="EMR04357.1"/>
    </source>
</evidence>
<feature type="coiled-coil region" evidence="1">
    <location>
        <begin position="22"/>
        <end position="99"/>
    </location>
</feature>
<dbReference type="eggNOG" id="ENOG5032XDY">
    <property type="taxonomic scope" value="Bacteria"/>
</dbReference>
<protein>
    <submittedName>
        <fullName evidence="3">Ezrin/radixin/moesin family protein</fullName>
    </submittedName>
</protein>
<evidence type="ECO:0000256" key="1">
    <source>
        <dbReference type="SAM" id="Coils"/>
    </source>
</evidence>
<dbReference type="Gene3D" id="1.10.287.1490">
    <property type="match status" value="1"/>
</dbReference>
<dbReference type="STRING" id="1279009.ADICEAN_00520"/>
<name>M7NAR7_9BACT</name>
<keyword evidence="1" id="KW-0175">Coiled coil</keyword>
<evidence type="ECO:0000313" key="4">
    <source>
        <dbReference type="Proteomes" id="UP000011910"/>
    </source>
</evidence>
<reference evidence="3 4" key="1">
    <citation type="journal article" date="2013" name="Genome Announc.">
        <title>Draft Genome Sequence of Cesiribacter andamanensis Strain AMV16T, Isolated from a Soil Sample from a Mud Volcano in the Andaman Islands, India.</title>
        <authorList>
            <person name="Shivaji S."/>
            <person name="Ara S."/>
            <person name="Begum Z."/>
            <person name="Srinivas T.N."/>
            <person name="Singh A."/>
            <person name="Kumar Pinnaka A."/>
        </authorList>
    </citation>
    <scope>NUCLEOTIDE SEQUENCE [LARGE SCALE GENOMIC DNA]</scope>
    <source>
        <strain evidence="3 4">AMV16</strain>
    </source>
</reference>
<dbReference type="EMBL" id="AODQ01000007">
    <property type="protein sequence ID" value="EMR04357.1"/>
    <property type="molecule type" value="Genomic_DNA"/>
</dbReference>
<evidence type="ECO:0000256" key="2">
    <source>
        <dbReference type="SAM" id="SignalP"/>
    </source>
</evidence>
<keyword evidence="4" id="KW-1185">Reference proteome</keyword>
<comment type="caution">
    <text evidence="3">The sequence shown here is derived from an EMBL/GenBank/DDBJ whole genome shotgun (WGS) entry which is preliminary data.</text>
</comment>
<dbReference type="RefSeq" id="WP_009193927.1">
    <property type="nucleotide sequence ID" value="NZ_AODQ01000007.1"/>
</dbReference>
<keyword evidence="2" id="KW-0732">Signal</keyword>
<gene>
    <name evidence="3" type="ORF">ADICEAN_00520</name>
</gene>
<sequence length="201" mass="22642">MKKVVLAVATLLCLTLAFDASAQLSKKEKKEWKKQMKDMDVEAFKKLVEEKEALESQVAGLNSQVSSLQSRANEKTTEADRLKSEVKDLQNQLAEARTAQEATNTIDATGNKNRVAKGVVFKVQIGAFRNKDLAKYFESNGSFDGEVDNSTQRYTLGQFTDYWEADKFKKYLREMGVKDAWIVSYKDGVRVPLKDVLEGVL</sequence>
<dbReference type="Proteomes" id="UP000011910">
    <property type="component" value="Unassembled WGS sequence"/>
</dbReference>
<dbReference type="AlphaFoldDB" id="M7NAR7"/>
<feature type="chain" id="PRO_5004082054" evidence="2">
    <location>
        <begin position="23"/>
        <end position="201"/>
    </location>
</feature>
<accession>M7NAR7</accession>